<organism evidence="4 5">
    <name type="scientific">Ophiocordyceps australis</name>
    <dbReference type="NCBI Taxonomy" id="1399860"/>
    <lineage>
        <taxon>Eukaryota</taxon>
        <taxon>Fungi</taxon>
        <taxon>Dikarya</taxon>
        <taxon>Ascomycota</taxon>
        <taxon>Pezizomycotina</taxon>
        <taxon>Sordariomycetes</taxon>
        <taxon>Hypocreomycetidae</taxon>
        <taxon>Hypocreales</taxon>
        <taxon>Ophiocordycipitaceae</taxon>
        <taxon>Ophiocordyceps</taxon>
    </lineage>
</organism>
<feature type="transmembrane region" description="Helical" evidence="1">
    <location>
        <begin position="223"/>
        <end position="243"/>
    </location>
</feature>
<evidence type="ECO:0000259" key="3">
    <source>
        <dbReference type="Pfam" id="PF16010"/>
    </source>
</evidence>
<feature type="chain" id="PRO_5011976529" description="Cellobiose dehydrogenase-like cytochrome domain-containing protein" evidence="2">
    <location>
        <begin position="21"/>
        <end position="275"/>
    </location>
</feature>
<proteinExistence type="predicted"/>
<dbReference type="Proteomes" id="UP000224854">
    <property type="component" value="Unassembled WGS sequence"/>
</dbReference>
<dbReference type="AlphaFoldDB" id="A0A2C5ZPY4"/>
<reference evidence="4 5" key="1">
    <citation type="submission" date="2017-06" db="EMBL/GenBank/DDBJ databases">
        <title>Ant-infecting Ophiocordyceps genomes reveal a high diversity of potential behavioral manipulation genes and a possible major role for enterotoxins.</title>
        <authorList>
            <person name="De Bekker C."/>
            <person name="Evans H.C."/>
            <person name="Brachmann A."/>
            <person name="Hughes D.P."/>
        </authorList>
    </citation>
    <scope>NUCLEOTIDE SEQUENCE [LARGE SCALE GENOMIC DNA]</scope>
    <source>
        <strain evidence="4 5">1348a</strain>
    </source>
</reference>
<keyword evidence="1" id="KW-1133">Transmembrane helix</keyword>
<dbReference type="PANTHER" id="PTHR47797">
    <property type="entry name" value="DEHYDROGENASE, PUTATIVE (AFU_ORTHOLOGUE AFUA_8G05805)-RELATED"/>
    <property type="match status" value="1"/>
</dbReference>
<dbReference type="SUPFAM" id="SSF49344">
    <property type="entry name" value="CBD9-like"/>
    <property type="match status" value="1"/>
</dbReference>
<evidence type="ECO:0000256" key="2">
    <source>
        <dbReference type="SAM" id="SignalP"/>
    </source>
</evidence>
<dbReference type="PANTHER" id="PTHR47797:SF1">
    <property type="entry name" value="CYTOCHROME B561 DOMAIN-CONTAINING PROTEIN-RELATED"/>
    <property type="match status" value="1"/>
</dbReference>
<keyword evidence="1" id="KW-0812">Transmembrane</keyword>
<evidence type="ECO:0000313" key="4">
    <source>
        <dbReference type="EMBL" id="PHH83147.1"/>
    </source>
</evidence>
<sequence>MLSWRGFVTATLVALQVVSADQSPGQSTFVSPSNDLAFALTVPDNASSDIYFSLRSHRFNSWAAVGLGSHDMKGALYLFIYPSLRGNNITFSPRLAYDNYEPFYFDKVGWEVLPGSGIDGEYIVFNARCFEHCRSWPAGSSDSGYIDVSSPSQRAIYALGPKEIFHSDNPAANLKYHREYGVFTIDMKRTQGVPDAPVLNSSSRSDGTFLDSSTHAGKDVLNMVHSVFMLFFMVVMFIGYTLARLNISCQSALSARMLSWSPGHRSCLPPLLTCH</sequence>
<comment type="caution">
    <text evidence="4">The sequence shown here is derived from an EMBL/GenBank/DDBJ whole genome shotgun (WGS) entry which is preliminary data.</text>
</comment>
<accession>A0A2C5ZPY4</accession>
<evidence type="ECO:0000313" key="5">
    <source>
        <dbReference type="Proteomes" id="UP000224854"/>
    </source>
</evidence>
<evidence type="ECO:0000256" key="1">
    <source>
        <dbReference type="SAM" id="Phobius"/>
    </source>
</evidence>
<keyword evidence="2" id="KW-0732">Signal</keyword>
<dbReference type="InterPro" id="IPR015920">
    <property type="entry name" value="Cellobiose_DH-like_cyt"/>
</dbReference>
<keyword evidence="5" id="KW-1185">Reference proteome</keyword>
<keyword evidence="1" id="KW-0472">Membrane</keyword>
<name>A0A2C5ZPY4_9HYPO</name>
<dbReference type="CDD" id="cd09630">
    <property type="entry name" value="CDH_like_cytochrome"/>
    <property type="match status" value="1"/>
</dbReference>
<dbReference type="Pfam" id="PF16010">
    <property type="entry name" value="CDH-cyt"/>
    <property type="match status" value="1"/>
</dbReference>
<protein>
    <recommendedName>
        <fullName evidence="3">Cellobiose dehydrogenase-like cytochrome domain-containing protein</fullName>
    </recommendedName>
</protein>
<gene>
    <name evidence="4" type="ORF">CDD82_3440</name>
</gene>
<feature type="signal peptide" evidence="2">
    <location>
        <begin position="1"/>
        <end position="20"/>
    </location>
</feature>
<feature type="domain" description="Cellobiose dehydrogenase-like cytochrome" evidence="3">
    <location>
        <begin position="29"/>
        <end position="190"/>
    </location>
</feature>
<dbReference type="EMBL" id="NJEU01000026">
    <property type="protein sequence ID" value="PHH83147.1"/>
    <property type="molecule type" value="Genomic_DNA"/>
</dbReference>
<dbReference type="OrthoDB" id="19261at2759"/>
<dbReference type="Gene3D" id="2.60.40.1210">
    <property type="entry name" value="Cellobiose dehydrogenase, cytochrome domain"/>
    <property type="match status" value="1"/>
</dbReference>